<comment type="similarity">
    <text evidence="2">Belongs to the peptidase M28 family. M28B subfamily.</text>
</comment>
<dbReference type="EMBL" id="CP111012">
    <property type="protein sequence ID" value="WAQ94907.1"/>
    <property type="molecule type" value="Genomic_DNA"/>
</dbReference>
<feature type="domain" description="Peptidase M28" evidence="3">
    <location>
        <begin position="199"/>
        <end position="252"/>
    </location>
</feature>
<evidence type="ECO:0000259" key="3">
    <source>
        <dbReference type="Pfam" id="PF04389"/>
    </source>
</evidence>
<dbReference type="InterPro" id="IPR007484">
    <property type="entry name" value="Peptidase_M28"/>
</dbReference>
<evidence type="ECO:0000256" key="1">
    <source>
        <dbReference type="ARBA" id="ARBA00001947"/>
    </source>
</evidence>
<organism evidence="4 5">
    <name type="scientific">Mya arenaria</name>
    <name type="common">Soft-shell clam</name>
    <dbReference type="NCBI Taxonomy" id="6604"/>
    <lineage>
        <taxon>Eukaryota</taxon>
        <taxon>Metazoa</taxon>
        <taxon>Spiralia</taxon>
        <taxon>Lophotrochozoa</taxon>
        <taxon>Mollusca</taxon>
        <taxon>Bivalvia</taxon>
        <taxon>Autobranchia</taxon>
        <taxon>Heteroconchia</taxon>
        <taxon>Euheterodonta</taxon>
        <taxon>Imparidentia</taxon>
        <taxon>Neoheterodontei</taxon>
        <taxon>Myida</taxon>
        <taxon>Myoidea</taxon>
        <taxon>Myidae</taxon>
        <taxon>Mya</taxon>
    </lineage>
</organism>
<dbReference type="Proteomes" id="UP001164746">
    <property type="component" value="Chromosome 1"/>
</dbReference>
<proteinExistence type="inferred from homology"/>
<feature type="domain" description="Peptidase M28" evidence="3">
    <location>
        <begin position="34"/>
        <end position="87"/>
    </location>
</feature>
<feature type="non-terminal residue" evidence="4">
    <location>
        <position position="1"/>
    </location>
</feature>
<reference evidence="4" key="1">
    <citation type="submission" date="2022-11" db="EMBL/GenBank/DDBJ databases">
        <title>Centuries of genome instability and evolution in soft-shell clam transmissible cancer (bioRxiv).</title>
        <authorList>
            <person name="Hart S.F.M."/>
            <person name="Yonemitsu M.A."/>
            <person name="Giersch R.M."/>
            <person name="Beal B.F."/>
            <person name="Arriagada G."/>
            <person name="Davis B.W."/>
            <person name="Ostrander E.A."/>
            <person name="Goff S.P."/>
            <person name="Metzger M.J."/>
        </authorList>
    </citation>
    <scope>NUCLEOTIDE SEQUENCE</scope>
    <source>
        <strain evidence="4">MELC-2E11</strain>
        <tissue evidence="4">Siphon/mantle</tissue>
    </source>
</reference>
<name>A0ABY7DDT1_MYAAR</name>
<dbReference type="Gene3D" id="3.40.630.10">
    <property type="entry name" value="Zn peptidases"/>
    <property type="match status" value="1"/>
</dbReference>
<evidence type="ECO:0000256" key="2">
    <source>
        <dbReference type="ARBA" id="ARBA00005634"/>
    </source>
</evidence>
<gene>
    <name evidence="4" type="ORF">MAR_007378</name>
</gene>
<keyword evidence="5" id="KW-1185">Reference proteome</keyword>
<protein>
    <recommendedName>
        <fullName evidence="3">Peptidase M28 domain-containing protein</fullName>
    </recommendedName>
</protein>
<dbReference type="Pfam" id="PF04389">
    <property type="entry name" value="Peptidase_M28"/>
    <property type="match status" value="2"/>
</dbReference>
<evidence type="ECO:0000313" key="4">
    <source>
        <dbReference type="EMBL" id="WAQ94907.1"/>
    </source>
</evidence>
<dbReference type="InterPro" id="IPR045175">
    <property type="entry name" value="M28_fam"/>
</dbReference>
<sequence>QAILGADLEYIRSTLTQHFSDTRHHIANPAYKRVDDNGSGVTAMLESLRQIAAGNKGGKRRKNTIIFMAFDHEEYGLIGSKFAIEQWLLPWLTQNYGQQVESLKPNGIIILDTVMNYNSSAKSQIIPPEAVKTDYFPETVSSIASDNFQGDFLATIFRQNLDGFLASTFNSEWLGEPQPEFEIEKFGFPYQDVNEDTWNVFANLFRSDHVNFWETNIPAIFITDSADFRGQMQQCYHNACDNLANILTDNNVRFLGKTADTIAATLNKLSEAYNQRLV</sequence>
<evidence type="ECO:0000313" key="5">
    <source>
        <dbReference type="Proteomes" id="UP001164746"/>
    </source>
</evidence>
<accession>A0ABY7DDT1</accession>
<dbReference type="PANTHER" id="PTHR12147">
    <property type="entry name" value="METALLOPEPTIDASE M28 FAMILY MEMBER"/>
    <property type="match status" value="1"/>
</dbReference>
<comment type="cofactor">
    <cofactor evidence="1">
        <name>Zn(2+)</name>
        <dbReference type="ChEBI" id="CHEBI:29105"/>
    </cofactor>
</comment>
<dbReference type="SUPFAM" id="SSF53187">
    <property type="entry name" value="Zn-dependent exopeptidases"/>
    <property type="match status" value="1"/>
</dbReference>
<dbReference type="PANTHER" id="PTHR12147:SF26">
    <property type="entry name" value="PEPTIDASE M28 DOMAIN-CONTAINING PROTEIN"/>
    <property type="match status" value="1"/>
</dbReference>